<keyword evidence="1" id="KW-0560">Oxidoreductase</keyword>
<dbReference type="OrthoDB" id="9812625at2"/>
<protein>
    <recommendedName>
        <fullName evidence="2">Aldehyde dehydrogenase domain-containing protein</fullName>
    </recommendedName>
</protein>
<name>A0A132UD51_9BACL</name>
<dbReference type="SUPFAM" id="SSF53720">
    <property type="entry name" value="ALDH-like"/>
    <property type="match status" value="1"/>
</dbReference>
<dbReference type="InterPro" id="IPR016163">
    <property type="entry name" value="Ald_DH_C"/>
</dbReference>
<sequence length="67" mass="7368">MQQGASKWDRMSGECGGSWPVIMFPDGDLDKAARVVAANKCENCGQGCNGINVVDLHRDIKERFVQK</sequence>
<feature type="domain" description="Aldehyde dehydrogenase" evidence="2">
    <location>
        <begin position="1"/>
        <end position="67"/>
    </location>
</feature>
<comment type="caution">
    <text evidence="3">The sequence shown here is derived from an EMBL/GenBank/DDBJ whole genome shotgun (WGS) entry which is preliminary data.</text>
</comment>
<dbReference type="GO" id="GO:0016620">
    <property type="term" value="F:oxidoreductase activity, acting on the aldehyde or oxo group of donors, NAD or NADP as acceptor"/>
    <property type="evidence" value="ECO:0007669"/>
    <property type="project" value="InterPro"/>
</dbReference>
<gene>
    <name evidence="3" type="ORF">AMQ84_00055</name>
</gene>
<dbReference type="Pfam" id="PF00171">
    <property type="entry name" value="Aldedh"/>
    <property type="match status" value="1"/>
</dbReference>
<dbReference type="Gene3D" id="3.40.309.10">
    <property type="entry name" value="Aldehyde Dehydrogenase, Chain A, domain 2"/>
    <property type="match status" value="1"/>
</dbReference>
<evidence type="ECO:0000256" key="1">
    <source>
        <dbReference type="ARBA" id="ARBA00023002"/>
    </source>
</evidence>
<feature type="non-terminal residue" evidence="3">
    <location>
        <position position="67"/>
    </location>
</feature>
<keyword evidence="4" id="KW-1185">Reference proteome</keyword>
<dbReference type="Gene3D" id="3.40.605.10">
    <property type="entry name" value="Aldehyde Dehydrogenase, Chain A, domain 1"/>
    <property type="match status" value="1"/>
</dbReference>
<dbReference type="InterPro" id="IPR016162">
    <property type="entry name" value="Ald_DH_N"/>
</dbReference>
<organism evidence="3 4">
    <name type="scientific">Paenibacillus riograndensis</name>
    <dbReference type="NCBI Taxonomy" id="483937"/>
    <lineage>
        <taxon>Bacteria</taxon>
        <taxon>Bacillati</taxon>
        <taxon>Bacillota</taxon>
        <taxon>Bacilli</taxon>
        <taxon>Bacillales</taxon>
        <taxon>Paenibacillaceae</taxon>
        <taxon>Paenibacillus</taxon>
        <taxon>Paenibacillus sonchi group</taxon>
    </lineage>
</organism>
<accession>A0A132UD51</accession>
<proteinExistence type="predicted"/>
<dbReference type="EMBL" id="LIRB01000016">
    <property type="protein sequence ID" value="KWX81478.1"/>
    <property type="molecule type" value="Genomic_DNA"/>
</dbReference>
<dbReference type="InterPro" id="IPR015590">
    <property type="entry name" value="Aldehyde_DH_dom"/>
</dbReference>
<evidence type="ECO:0000313" key="4">
    <source>
        <dbReference type="Proteomes" id="UP000070475"/>
    </source>
</evidence>
<dbReference type="Proteomes" id="UP000070475">
    <property type="component" value="Unassembled WGS sequence"/>
</dbReference>
<dbReference type="AlphaFoldDB" id="A0A132UD51"/>
<evidence type="ECO:0000259" key="2">
    <source>
        <dbReference type="Pfam" id="PF00171"/>
    </source>
</evidence>
<evidence type="ECO:0000313" key="3">
    <source>
        <dbReference type="EMBL" id="KWX81478.1"/>
    </source>
</evidence>
<dbReference type="RefSeq" id="WP_157764209.1">
    <property type="nucleotide sequence ID" value="NZ_LIRB01000016.1"/>
</dbReference>
<reference evidence="3 4" key="1">
    <citation type="submission" date="2015-08" db="EMBL/GenBank/DDBJ databases">
        <title>Genomes of Paenibacillus riograndensis.</title>
        <authorList>
            <person name="Sant'Anna F.H."/>
            <person name="Souza R."/>
            <person name="Ambrosini A."/>
            <person name="Bach E."/>
            <person name="Fernandes G."/>
            <person name="Balsanelli E."/>
            <person name="Baura V.A."/>
            <person name="Pedrosa F.O."/>
            <person name="Souza E.M."/>
            <person name="Passaglia L."/>
        </authorList>
    </citation>
    <scope>NUCLEOTIDE SEQUENCE [LARGE SCALE GENOMIC DNA]</scope>
    <source>
        <strain evidence="3 4">CAS34</strain>
    </source>
</reference>
<dbReference type="InterPro" id="IPR016161">
    <property type="entry name" value="Ald_DH/histidinol_DH"/>
</dbReference>